<protein>
    <submittedName>
        <fullName evidence="2">GNAT family N-acetyltransferase</fullName>
    </submittedName>
</protein>
<evidence type="ECO:0000259" key="1">
    <source>
        <dbReference type="PROSITE" id="PS51186"/>
    </source>
</evidence>
<dbReference type="Pfam" id="PF00583">
    <property type="entry name" value="Acetyltransf_1"/>
    <property type="match status" value="1"/>
</dbReference>
<feature type="domain" description="N-acetyltransferase" evidence="1">
    <location>
        <begin position="1"/>
        <end position="141"/>
    </location>
</feature>
<dbReference type="InterPro" id="IPR016181">
    <property type="entry name" value="Acyl_CoA_acyltransferase"/>
</dbReference>
<keyword evidence="3" id="KW-1185">Reference proteome</keyword>
<dbReference type="RefSeq" id="WP_263003994.1">
    <property type="nucleotide sequence ID" value="NZ_JAOTEM010000004.1"/>
</dbReference>
<dbReference type="Gene3D" id="3.40.630.30">
    <property type="match status" value="1"/>
</dbReference>
<sequence>MNTDNYFVSFDPTPDHMDEIYSWTTFPPNNFPSIDQSYRKKNICIVTKENKVVGFFAYKLTSRCVEIVIAETKKEFRSTGIAKLLLNTLSKHLNPKGYLAYHLYCAPEESQYAWKKLGFEYYPESQYGKADKKIEMFKIFGDCCTVVENSKNINPTDNVIKIWDYNIGEDDDLPRWIVKFDMVENSKKLVKPFLFFGEDDWKIKVITQDGSQFCRYKDYDRKSEVTRCFYIDELK</sequence>
<evidence type="ECO:0000313" key="2">
    <source>
        <dbReference type="EMBL" id="MCU7618481.1"/>
    </source>
</evidence>
<reference evidence="3" key="1">
    <citation type="submission" date="2023-07" db="EMBL/GenBank/DDBJ databases">
        <title>Chryseobacterium sp. strain PBS4-4 Genome sequencing and assembly.</title>
        <authorList>
            <person name="Jung Y."/>
        </authorList>
    </citation>
    <scope>NUCLEOTIDE SEQUENCE [LARGE SCALE GENOMIC DNA]</scope>
    <source>
        <strain evidence="3">PBS4-4</strain>
    </source>
</reference>
<dbReference type="EMBL" id="JAOTEM010000004">
    <property type="protein sequence ID" value="MCU7618481.1"/>
    <property type="molecule type" value="Genomic_DNA"/>
</dbReference>
<accession>A0ABT2W8F8</accession>
<evidence type="ECO:0000313" key="3">
    <source>
        <dbReference type="Proteomes" id="UP001208649"/>
    </source>
</evidence>
<proteinExistence type="predicted"/>
<organism evidence="2 3">
    <name type="scientific">Chryseobacterium edaphi</name>
    <dbReference type="NCBI Taxonomy" id="2976532"/>
    <lineage>
        <taxon>Bacteria</taxon>
        <taxon>Pseudomonadati</taxon>
        <taxon>Bacteroidota</taxon>
        <taxon>Flavobacteriia</taxon>
        <taxon>Flavobacteriales</taxon>
        <taxon>Weeksellaceae</taxon>
        <taxon>Chryseobacterium group</taxon>
        <taxon>Chryseobacterium</taxon>
    </lineage>
</organism>
<dbReference type="PROSITE" id="PS51186">
    <property type="entry name" value="GNAT"/>
    <property type="match status" value="1"/>
</dbReference>
<gene>
    <name evidence="2" type="ORF">NZ698_14870</name>
</gene>
<dbReference type="SUPFAM" id="SSF55729">
    <property type="entry name" value="Acyl-CoA N-acyltransferases (Nat)"/>
    <property type="match status" value="1"/>
</dbReference>
<dbReference type="Proteomes" id="UP001208649">
    <property type="component" value="Unassembled WGS sequence"/>
</dbReference>
<dbReference type="InterPro" id="IPR000182">
    <property type="entry name" value="GNAT_dom"/>
</dbReference>
<name>A0ABT2W8F8_9FLAO</name>
<comment type="caution">
    <text evidence="2">The sequence shown here is derived from an EMBL/GenBank/DDBJ whole genome shotgun (WGS) entry which is preliminary data.</text>
</comment>